<proteinExistence type="predicted"/>
<comment type="caution">
    <text evidence="1">The sequence shown here is derived from an EMBL/GenBank/DDBJ whole genome shotgun (WGS) entry which is preliminary data.</text>
</comment>
<reference evidence="1" key="2">
    <citation type="submission" date="2021-04" db="EMBL/GenBank/DDBJ databases">
        <authorList>
            <person name="Gilroy R."/>
        </authorList>
    </citation>
    <scope>NUCLEOTIDE SEQUENCE</scope>
    <source>
        <strain evidence="1">ChiBcolR8-3208</strain>
    </source>
</reference>
<organism evidence="1 2">
    <name type="scientific">Candidatus Acutalibacter ornithocaccae</name>
    <dbReference type="NCBI Taxonomy" id="2838416"/>
    <lineage>
        <taxon>Bacteria</taxon>
        <taxon>Bacillati</taxon>
        <taxon>Bacillota</taxon>
        <taxon>Clostridia</taxon>
        <taxon>Eubacteriales</taxon>
        <taxon>Acutalibacteraceae</taxon>
        <taxon>Acutalibacter</taxon>
    </lineage>
</organism>
<dbReference type="AlphaFoldDB" id="A0A9D2LWN6"/>
<gene>
    <name evidence="1" type="ORF">H9942_02340</name>
</gene>
<evidence type="ECO:0000313" key="1">
    <source>
        <dbReference type="EMBL" id="HJB36892.1"/>
    </source>
</evidence>
<accession>A0A9D2LWN6</accession>
<sequence length="134" mass="15737">MIVCLCLDDREGLFFNHRRQSRDRAVLQDMGETVGPGRLWVHPYSLPLLQGWEGDLRADENFLNLAGPGEYCFAEGQLLAPYREKLESLVLYRWNRRYPADVYFDLDLSQWRLVSRREFPGTSHDTITKEVYLP</sequence>
<dbReference type="Proteomes" id="UP000824214">
    <property type="component" value="Unassembled WGS sequence"/>
</dbReference>
<reference evidence="1" key="1">
    <citation type="journal article" date="2021" name="PeerJ">
        <title>Extensive microbial diversity within the chicken gut microbiome revealed by metagenomics and culture.</title>
        <authorList>
            <person name="Gilroy R."/>
            <person name="Ravi A."/>
            <person name="Getino M."/>
            <person name="Pursley I."/>
            <person name="Horton D.L."/>
            <person name="Alikhan N.F."/>
            <person name="Baker D."/>
            <person name="Gharbi K."/>
            <person name="Hall N."/>
            <person name="Watson M."/>
            <person name="Adriaenssens E.M."/>
            <person name="Foster-Nyarko E."/>
            <person name="Jarju S."/>
            <person name="Secka A."/>
            <person name="Antonio M."/>
            <person name="Oren A."/>
            <person name="Chaudhuri R.R."/>
            <person name="La Ragione R."/>
            <person name="Hildebrand F."/>
            <person name="Pallen M.J."/>
        </authorList>
    </citation>
    <scope>NUCLEOTIDE SEQUENCE</scope>
    <source>
        <strain evidence="1">ChiBcolR8-3208</strain>
    </source>
</reference>
<evidence type="ECO:0000313" key="2">
    <source>
        <dbReference type="Proteomes" id="UP000824214"/>
    </source>
</evidence>
<name>A0A9D2LWN6_9FIRM</name>
<feature type="non-terminal residue" evidence="1">
    <location>
        <position position="134"/>
    </location>
</feature>
<protein>
    <submittedName>
        <fullName evidence="1">Ribonuclease Z</fullName>
    </submittedName>
</protein>
<dbReference type="EMBL" id="DWXZ01000041">
    <property type="protein sequence ID" value="HJB36892.1"/>
    <property type="molecule type" value="Genomic_DNA"/>
</dbReference>